<dbReference type="GO" id="GO:0003735">
    <property type="term" value="F:structural constituent of ribosome"/>
    <property type="evidence" value="ECO:0007669"/>
    <property type="project" value="UniProtKB-UniRule"/>
</dbReference>
<dbReference type="PROSITE" id="PS00474">
    <property type="entry name" value="RIBOSOMAL_L3"/>
    <property type="match status" value="1"/>
</dbReference>
<dbReference type="InterPro" id="IPR009000">
    <property type="entry name" value="Transl_B-barrel_sf"/>
</dbReference>
<evidence type="ECO:0000256" key="5">
    <source>
        <dbReference type="ARBA" id="ARBA00022980"/>
    </source>
</evidence>
<dbReference type="InterPro" id="IPR000597">
    <property type="entry name" value="Ribosomal_uL3"/>
</dbReference>
<dbReference type="PANTHER" id="PTHR11229:SF16">
    <property type="entry name" value="LARGE RIBOSOMAL SUBUNIT PROTEIN UL3C"/>
    <property type="match status" value="1"/>
</dbReference>
<comment type="function">
    <text evidence="8 10">One of the primary rRNA binding proteins, it binds directly near the 3'-end of the 23S rRNA, where it nucleates assembly of the 50S subunit.</text>
</comment>
<protein>
    <recommendedName>
        <fullName evidence="7 8">Large ribosomal subunit protein uL3</fullName>
    </recommendedName>
</protein>
<accession>A0A2P5SZV2</accession>
<dbReference type="GO" id="GO:0019843">
    <property type="term" value="F:rRNA binding"/>
    <property type="evidence" value="ECO:0007669"/>
    <property type="project" value="UniProtKB-UniRule"/>
</dbReference>
<evidence type="ECO:0000256" key="10">
    <source>
        <dbReference type="RuleBase" id="RU003906"/>
    </source>
</evidence>
<evidence type="ECO:0000256" key="6">
    <source>
        <dbReference type="ARBA" id="ARBA00023274"/>
    </source>
</evidence>
<dbReference type="PANTHER" id="PTHR11229">
    <property type="entry name" value="50S RIBOSOMAL PROTEIN L3"/>
    <property type="match status" value="1"/>
</dbReference>
<dbReference type="EMBL" id="PDKT01000003">
    <property type="protein sequence ID" value="PPI87861.1"/>
    <property type="molecule type" value="Genomic_DNA"/>
</dbReference>
<keyword evidence="5 8" id="KW-0689">Ribosomal protein</keyword>
<dbReference type="Gene3D" id="2.40.30.10">
    <property type="entry name" value="Translation factors"/>
    <property type="match status" value="1"/>
</dbReference>
<evidence type="ECO:0000256" key="2">
    <source>
        <dbReference type="ARBA" id="ARBA00022481"/>
    </source>
</evidence>
<comment type="similarity">
    <text evidence="1 8 9">Belongs to the universal ribosomal protein uL3 family.</text>
</comment>
<dbReference type="InterPro" id="IPR019926">
    <property type="entry name" value="Ribosomal_uL3_CS"/>
</dbReference>
<dbReference type="Proteomes" id="UP000296153">
    <property type="component" value="Unassembled WGS sequence"/>
</dbReference>
<dbReference type="Pfam" id="PF00297">
    <property type="entry name" value="Ribosomal_L3"/>
    <property type="match status" value="1"/>
</dbReference>
<evidence type="ECO:0000256" key="8">
    <source>
        <dbReference type="HAMAP-Rule" id="MF_01325"/>
    </source>
</evidence>
<comment type="caution">
    <text evidence="11">The sequence shown here is derived from an EMBL/GenBank/DDBJ whole genome shotgun (WGS) entry which is preliminary data.</text>
</comment>
<reference evidence="11 12" key="1">
    <citation type="journal article" date="2018" name="Genome Biol. Evol.">
        <title>Cladogenesis and Genomic Streamlining in Extracellular Endosymbionts of Tropical Stink Bugs.</title>
        <authorList>
            <person name="Otero-Bravo A."/>
            <person name="Goffredi S."/>
            <person name="Sabree Z.L."/>
        </authorList>
    </citation>
    <scope>NUCLEOTIDE SEQUENCE [LARGE SCALE GENOMIC DNA]</scope>
    <source>
        <strain evidence="11 12">SoEE</strain>
    </source>
</reference>
<dbReference type="InterPro" id="IPR019927">
    <property type="entry name" value="Ribosomal_uL3_bac/org-type"/>
</dbReference>
<evidence type="ECO:0000313" key="12">
    <source>
        <dbReference type="Proteomes" id="UP000296153"/>
    </source>
</evidence>
<proteinExistence type="inferred from homology"/>
<evidence type="ECO:0000256" key="4">
    <source>
        <dbReference type="ARBA" id="ARBA00022884"/>
    </source>
</evidence>
<dbReference type="SUPFAM" id="SSF50447">
    <property type="entry name" value="Translation proteins"/>
    <property type="match status" value="1"/>
</dbReference>
<keyword evidence="6 8" id="KW-0687">Ribonucleoprotein</keyword>
<dbReference type="NCBIfam" id="TIGR03625">
    <property type="entry name" value="L3_bact"/>
    <property type="match status" value="1"/>
</dbReference>
<keyword evidence="4 8" id="KW-0694">RNA-binding</keyword>
<dbReference type="FunFam" id="3.30.160.810:FF:000001">
    <property type="entry name" value="50S ribosomal protein L3"/>
    <property type="match status" value="1"/>
</dbReference>
<dbReference type="AlphaFoldDB" id="A0A2P5SZV2"/>
<organism evidence="11 12">
    <name type="scientific">Candidatus Pantoea edessiphila</name>
    <dbReference type="NCBI Taxonomy" id="2044610"/>
    <lineage>
        <taxon>Bacteria</taxon>
        <taxon>Pseudomonadati</taxon>
        <taxon>Pseudomonadota</taxon>
        <taxon>Gammaproteobacteria</taxon>
        <taxon>Enterobacterales</taxon>
        <taxon>Erwiniaceae</taxon>
        <taxon>Pantoea</taxon>
    </lineage>
</organism>
<evidence type="ECO:0000256" key="9">
    <source>
        <dbReference type="RuleBase" id="RU003905"/>
    </source>
</evidence>
<sequence length="209" mass="22930">MIGLIGRKIGMTRIFTKESISVPITVIEIKDNHVIQIKNLENDGYQAIQVTTGNKKSNHTTKAEVGHFRKAMVEVGRGLWEFRFDKNEVYSLGQKISIDFFCGLKKVDITGISKGKGFAGTVKRWNFRTQDAAHGNSLSHRVPGSIGQNQTPGKVFKGKKMAGQLGKERVTIQSLDVICVDIERNLLLVKGGVPGAIGGDLIIKPAIKM</sequence>
<dbReference type="Gene3D" id="3.30.160.810">
    <property type="match status" value="1"/>
</dbReference>
<dbReference type="GO" id="GO:0022625">
    <property type="term" value="C:cytosolic large ribosomal subunit"/>
    <property type="evidence" value="ECO:0007669"/>
    <property type="project" value="TreeGrafter"/>
</dbReference>
<keyword evidence="2 8" id="KW-0488">Methylation</keyword>
<keyword evidence="3 8" id="KW-0699">rRNA-binding</keyword>
<comment type="PTM">
    <text evidence="8">Methylated by PrmB.</text>
</comment>
<comment type="subunit">
    <text evidence="8 10">Part of the 50S ribosomal subunit. Forms a cluster with proteins L14 and L19.</text>
</comment>
<gene>
    <name evidence="8" type="primary">rplC</name>
    <name evidence="11" type="ORF">CRV12_02590</name>
</gene>
<dbReference type="HAMAP" id="MF_01325_B">
    <property type="entry name" value="Ribosomal_uL3_B"/>
    <property type="match status" value="1"/>
</dbReference>
<evidence type="ECO:0000256" key="1">
    <source>
        <dbReference type="ARBA" id="ARBA00006540"/>
    </source>
</evidence>
<evidence type="ECO:0000256" key="3">
    <source>
        <dbReference type="ARBA" id="ARBA00022730"/>
    </source>
</evidence>
<dbReference type="GO" id="GO:0006412">
    <property type="term" value="P:translation"/>
    <property type="evidence" value="ECO:0007669"/>
    <property type="project" value="UniProtKB-UniRule"/>
</dbReference>
<feature type="modified residue" description="N5-methylglutamine" evidence="8">
    <location>
        <position position="150"/>
    </location>
</feature>
<name>A0A2P5SZV2_9GAMM</name>
<dbReference type="FunFam" id="2.40.30.10:FF:000004">
    <property type="entry name" value="50S ribosomal protein L3"/>
    <property type="match status" value="1"/>
</dbReference>
<evidence type="ECO:0000313" key="11">
    <source>
        <dbReference type="EMBL" id="PPI87861.1"/>
    </source>
</evidence>
<dbReference type="OrthoDB" id="9806135at2"/>
<dbReference type="RefSeq" id="WP_136131106.1">
    <property type="nucleotide sequence ID" value="NZ_PDKT01000003.1"/>
</dbReference>
<evidence type="ECO:0000256" key="7">
    <source>
        <dbReference type="ARBA" id="ARBA00035243"/>
    </source>
</evidence>